<reference evidence="1" key="1">
    <citation type="journal article" date="2020" name="Stud. Mycol.">
        <title>101 Dothideomycetes genomes: a test case for predicting lifestyles and emergence of pathogens.</title>
        <authorList>
            <person name="Haridas S."/>
            <person name="Albert R."/>
            <person name="Binder M."/>
            <person name="Bloem J."/>
            <person name="Labutti K."/>
            <person name="Salamov A."/>
            <person name="Andreopoulos B."/>
            <person name="Baker S."/>
            <person name="Barry K."/>
            <person name="Bills G."/>
            <person name="Bluhm B."/>
            <person name="Cannon C."/>
            <person name="Castanera R."/>
            <person name="Culley D."/>
            <person name="Daum C."/>
            <person name="Ezra D."/>
            <person name="Gonzalez J."/>
            <person name="Henrissat B."/>
            <person name="Kuo A."/>
            <person name="Liang C."/>
            <person name="Lipzen A."/>
            <person name="Lutzoni F."/>
            <person name="Magnuson J."/>
            <person name="Mondo S."/>
            <person name="Nolan M."/>
            <person name="Ohm R."/>
            <person name="Pangilinan J."/>
            <person name="Park H.-J."/>
            <person name="Ramirez L."/>
            <person name="Alfaro M."/>
            <person name="Sun H."/>
            <person name="Tritt A."/>
            <person name="Yoshinaga Y."/>
            <person name="Zwiers L.-H."/>
            <person name="Turgeon B."/>
            <person name="Goodwin S."/>
            <person name="Spatafora J."/>
            <person name="Crous P."/>
            <person name="Grigoriev I."/>
        </authorList>
    </citation>
    <scope>NUCLEOTIDE SEQUENCE</scope>
    <source>
        <strain evidence="1">CBS 130266</strain>
    </source>
</reference>
<protein>
    <submittedName>
        <fullName evidence="1">Uncharacterized protein</fullName>
    </submittedName>
</protein>
<accession>A0A9P4NM59</accession>
<sequence length="405" mass="46450">MTFANLQLASPSVNHGELADFRVLSDFCGVLFDIQPSTTMLSSIEALPTEVQCMILASCHSLPTLRCATISSQKLMDAFRGNKKNILASIESRKGALGEYDRYDDLKHQTLFSRLSEFEKFAIVRHWINAMESWSAQRLQWTNRGIEVPDIAQHFDKEFKVLDIGLRDVFNVTGDLHNSPAAITAHFFKNMLEPACKNGMKAQLTAQDVTTLRMWNRLCALDTTTIGEYRFMSYHHQWLWSARTYALPLQVAVFSYCVRPSSKVELKGDASNEDDANAGILSKGSKERVCNRVLKKAITESFWDTFDQKHHFLLQILTNNEDLHQQSASHIPGWRKGDTFAYLRDNVNYDSDIWDSIRAQLREEIEDRGYEYLRGLWETHITPCGKNSSSFRIQFERRFGYASNC</sequence>
<keyword evidence="2" id="KW-1185">Reference proteome</keyword>
<organism evidence="1 2">
    <name type="scientific">Tothia fuscella</name>
    <dbReference type="NCBI Taxonomy" id="1048955"/>
    <lineage>
        <taxon>Eukaryota</taxon>
        <taxon>Fungi</taxon>
        <taxon>Dikarya</taxon>
        <taxon>Ascomycota</taxon>
        <taxon>Pezizomycotina</taxon>
        <taxon>Dothideomycetes</taxon>
        <taxon>Pleosporomycetidae</taxon>
        <taxon>Venturiales</taxon>
        <taxon>Cylindrosympodiaceae</taxon>
        <taxon>Tothia</taxon>
    </lineage>
</organism>
<proteinExistence type="predicted"/>
<dbReference type="Proteomes" id="UP000800235">
    <property type="component" value="Unassembled WGS sequence"/>
</dbReference>
<evidence type="ECO:0000313" key="1">
    <source>
        <dbReference type="EMBL" id="KAF2427394.1"/>
    </source>
</evidence>
<name>A0A9P4NM59_9PEZI</name>
<dbReference type="AlphaFoldDB" id="A0A9P4NM59"/>
<gene>
    <name evidence="1" type="ORF">EJ08DRAFT_662930</name>
</gene>
<dbReference type="EMBL" id="MU007060">
    <property type="protein sequence ID" value="KAF2427394.1"/>
    <property type="molecule type" value="Genomic_DNA"/>
</dbReference>
<comment type="caution">
    <text evidence="1">The sequence shown here is derived from an EMBL/GenBank/DDBJ whole genome shotgun (WGS) entry which is preliminary data.</text>
</comment>
<evidence type="ECO:0000313" key="2">
    <source>
        <dbReference type="Proteomes" id="UP000800235"/>
    </source>
</evidence>